<dbReference type="VEuPathDB" id="TrichDB:TVAGG3_0183520"/>
<dbReference type="EMBL" id="DS113463">
    <property type="protein sequence ID" value="EAY04876.1"/>
    <property type="molecule type" value="Genomic_DNA"/>
</dbReference>
<dbReference type="InParanoid" id="A2ER57"/>
<evidence type="ECO:0000313" key="4">
    <source>
        <dbReference type="Proteomes" id="UP000001542"/>
    </source>
</evidence>
<keyword evidence="4" id="KW-1185">Reference proteome</keyword>
<protein>
    <recommendedName>
        <fullName evidence="5">Intimal thickness related receptor IRP domain-containing protein</fullName>
    </recommendedName>
</protein>
<feature type="region of interest" description="Disordered" evidence="1">
    <location>
        <begin position="452"/>
        <end position="482"/>
    </location>
</feature>
<evidence type="ECO:0000313" key="3">
    <source>
        <dbReference type="EMBL" id="EAY04876.1"/>
    </source>
</evidence>
<keyword evidence="2" id="KW-0472">Membrane</keyword>
<sequence>MPTGYVVQRWIDVEGGVLEQNFSFLQCKGTCHLELFIFPEKTRKNVFPDNPDHQPICCDSNMKNCNPDYIVFNNKSDVVYRLFQIDGEPIEEKSKSNKNPIPQDPENKQFNIKPASLRGQQMLSQKYPGALSLSENRELYSIILANCGDRPFGLNGYIKVHSEKGYVDLRLSSFKYIITILTLFGISFTIGWFMFITKRRPKLTTQHYMFIGSAGFAAGYFFFESIMFWLWTYLDHAATLCIILAAVCRSASFAGLLYCTILGLQYPLEIQIHPFAAVLLTLSPSSFVDITGITTINSRQNGRWFLGFGAVPFLDFLILSISSVAIAIIAIKKAPEETNEDSRRKNFLVSFVASFASYILVSIAIVVLTIGLTTVEARFVDTVALLISPTYLICLLSMNGYFWFKFNPSGWVNANDGNFQDSENDIGILDQDPTEYVGTAIPSAIPEVAVKKSSKKKLSDDDFDIDDSFSGSSHDVEIEKID</sequence>
<feature type="transmembrane region" description="Helical" evidence="2">
    <location>
        <begin position="276"/>
        <end position="298"/>
    </location>
</feature>
<evidence type="ECO:0008006" key="5">
    <source>
        <dbReference type="Google" id="ProtNLM"/>
    </source>
</evidence>
<dbReference type="AlphaFoldDB" id="A2ER57"/>
<keyword evidence="2" id="KW-1133">Transmembrane helix</keyword>
<feature type="transmembrane region" description="Helical" evidence="2">
    <location>
        <begin position="304"/>
        <end position="331"/>
    </location>
</feature>
<dbReference type="RefSeq" id="XP_001317099.1">
    <property type="nucleotide sequence ID" value="XM_001317064.1"/>
</dbReference>
<keyword evidence="2" id="KW-0812">Transmembrane</keyword>
<dbReference type="Proteomes" id="UP000001542">
    <property type="component" value="Unassembled WGS sequence"/>
</dbReference>
<evidence type="ECO:0000256" key="1">
    <source>
        <dbReference type="SAM" id="MobiDB-lite"/>
    </source>
</evidence>
<dbReference type="VEuPathDB" id="TrichDB:TVAG_287900"/>
<organism evidence="3 4">
    <name type="scientific">Trichomonas vaginalis (strain ATCC PRA-98 / G3)</name>
    <dbReference type="NCBI Taxonomy" id="412133"/>
    <lineage>
        <taxon>Eukaryota</taxon>
        <taxon>Metamonada</taxon>
        <taxon>Parabasalia</taxon>
        <taxon>Trichomonadida</taxon>
        <taxon>Trichomonadidae</taxon>
        <taxon>Trichomonas</taxon>
    </lineage>
</organism>
<feature type="transmembrane region" description="Helical" evidence="2">
    <location>
        <begin position="237"/>
        <end position="264"/>
    </location>
</feature>
<feature type="transmembrane region" description="Helical" evidence="2">
    <location>
        <begin position="208"/>
        <end position="231"/>
    </location>
</feature>
<feature type="transmembrane region" description="Helical" evidence="2">
    <location>
        <begin position="176"/>
        <end position="196"/>
    </location>
</feature>
<reference evidence="3" key="2">
    <citation type="journal article" date="2007" name="Science">
        <title>Draft genome sequence of the sexually transmitted pathogen Trichomonas vaginalis.</title>
        <authorList>
            <person name="Carlton J.M."/>
            <person name="Hirt R.P."/>
            <person name="Silva J.C."/>
            <person name="Delcher A.L."/>
            <person name="Schatz M."/>
            <person name="Zhao Q."/>
            <person name="Wortman J.R."/>
            <person name="Bidwell S.L."/>
            <person name="Alsmark U.C.M."/>
            <person name="Besteiro S."/>
            <person name="Sicheritz-Ponten T."/>
            <person name="Noel C.J."/>
            <person name="Dacks J.B."/>
            <person name="Foster P.G."/>
            <person name="Simillion C."/>
            <person name="Van de Peer Y."/>
            <person name="Miranda-Saavedra D."/>
            <person name="Barton G.J."/>
            <person name="Westrop G.D."/>
            <person name="Mueller S."/>
            <person name="Dessi D."/>
            <person name="Fiori P.L."/>
            <person name="Ren Q."/>
            <person name="Paulsen I."/>
            <person name="Zhang H."/>
            <person name="Bastida-Corcuera F.D."/>
            <person name="Simoes-Barbosa A."/>
            <person name="Brown M.T."/>
            <person name="Hayes R.D."/>
            <person name="Mukherjee M."/>
            <person name="Okumura C.Y."/>
            <person name="Schneider R."/>
            <person name="Smith A.J."/>
            <person name="Vanacova S."/>
            <person name="Villalvazo M."/>
            <person name="Haas B.J."/>
            <person name="Pertea M."/>
            <person name="Feldblyum T.V."/>
            <person name="Utterback T.R."/>
            <person name="Shu C.L."/>
            <person name="Osoegawa K."/>
            <person name="de Jong P.J."/>
            <person name="Hrdy I."/>
            <person name="Horvathova L."/>
            <person name="Zubacova Z."/>
            <person name="Dolezal P."/>
            <person name="Malik S.B."/>
            <person name="Logsdon J.M. Jr."/>
            <person name="Henze K."/>
            <person name="Gupta A."/>
            <person name="Wang C.C."/>
            <person name="Dunne R.L."/>
            <person name="Upcroft J.A."/>
            <person name="Upcroft P."/>
            <person name="White O."/>
            <person name="Salzberg S.L."/>
            <person name="Tang P."/>
            <person name="Chiu C.-H."/>
            <person name="Lee Y.-S."/>
            <person name="Embley T.M."/>
            <person name="Coombs G.H."/>
            <person name="Mottram J.C."/>
            <person name="Tachezy J."/>
            <person name="Fraser-Liggett C.M."/>
            <person name="Johnson P.J."/>
        </authorList>
    </citation>
    <scope>NUCLEOTIDE SEQUENCE [LARGE SCALE GENOMIC DNA]</scope>
    <source>
        <strain evidence="3">G3</strain>
    </source>
</reference>
<gene>
    <name evidence="3" type="ORF">TVAG_287900</name>
</gene>
<proteinExistence type="predicted"/>
<dbReference type="OrthoDB" id="10631767at2759"/>
<feature type="transmembrane region" description="Helical" evidence="2">
    <location>
        <begin position="347"/>
        <end position="371"/>
    </location>
</feature>
<name>A2ER57_TRIV3</name>
<feature type="transmembrane region" description="Helical" evidence="2">
    <location>
        <begin position="383"/>
        <end position="404"/>
    </location>
</feature>
<evidence type="ECO:0000256" key="2">
    <source>
        <dbReference type="SAM" id="Phobius"/>
    </source>
</evidence>
<accession>A2ER57</accession>
<reference evidence="3" key="1">
    <citation type="submission" date="2006-10" db="EMBL/GenBank/DDBJ databases">
        <authorList>
            <person name="Amadeo P."/>
            <person name="Zhao Q."/>
            <person name="Wortman J."/>
            <person name="Fraser-Liggett C."/>
            <person name="Carlton J."/>
        </authorList>
    </citation>
    <scope>NUCLEOTIDE SEQUENCE</scope>
    <source>
        <strain evidence="3">G3</strain>
    </source>
</reference>
<dbReference type="KEGG" id="tva:4762737"/>